<evidence type="ECO:0000313" key="2">
    <source>
        <dbReference type="EMBL" id="PJZ59518.1"/>
    </source>
</evidence>
<dbReference type="Proteomes" id="UP000232149">
    <property type="component" value="Unassembled WGS sequence"/>
</dbReference>
<dbReference type="EMBL" id="NPDV01000008">
    <property type="protein sequence ID" value="PJZ53184.1"/>
    <property type="molecule type" value="Genomic_DNA"/>
</dbReference>
<dbReference type="EMBL" id="NPDU01000123">
    <property type="protein sequence ID" value="PJZ59518.1"/>
    <property type="molecule type" value="Genomic_DNA"/>
</dbReference>
<comment type="caution">
    <text evidence="1">The sequence shown here is derived from an EMBL/GenBank/DDBJ whole genome shotgun (WGS) entry which is preliminary data.</text>
</comment>
<accession>A0A2M9YNQ5</accession>
<protein>
    <submittedName>
        <fullName evidence="1">Uncharacterized protein</fullName>
    </submittedName>
</protein>
<sequence length="126" mass="14658">MNVEFNNLPWHDAELLSIEIDRSSPGKNDSISLLIKWPDKIQSEIIFTDCYGFNAKMNFGFICDETILKASMINDQEKLYRVKQDWKTMGVDLKELKYFEIETNTTASLLAIYALDFRIKPEPDIN</sequence>
<dbReference type="AlphaFoldDB" id="A0A2M9YNQ5"/>
<dbReference type="Proteomes" id="UP000232188">
    <property type="component" value="Unassembled WGS sequence"/>
</dbReference>
<evidence type="ECO:0000313" key="1">
    <source>
        <dbReference type="EMBL" id="PJZ53184.1"/>
    </source>
</evidence>
<name>A0A2M9YNQ5_9LEPT</name>
<evidence type="ECO:0000313" key="4">
    <source>
        <dbReference type="Proteomes" id="UP000232188"/>
    </source>
</evidence>
<proteinExistence type="predicted"/>
<reference evidence="3 4" key="1">
    <citation type="submission" date="2017-07" db="EMBL/GenBank/DDBJ databases">
        <title>Leptospira spp. isolated from tropical soils.</title>
        <authorList>
            <person name="Thibeaux R."/>
            <person name="Iraola G."/>
            <person name="Ferres I."/>
            <person name="Bierque E."/>
            <person name="Girault D."/>
            <person name="Soupe-Gilbert M.-E."/>
            <person name="Picardeau M."/>
            <person name="Goarant C."/>
        </authorList>
    </citation>
    <scope>NUCLEOTIDE SEQUENCE [LARGE SCALE GENOMIC DNA]</scope>
    <source>
        <strain evidence="1 4">FH2-B-C1</strain>
        <strain evidence="2 3">FH2-B-D1</strain>
    </source>
</reference>
<organism evidence="1 4">
    <name type="scientific">Leptospira adleri</name>
    <dbReference type="NCBI Taxonomy" id="2023186"/>
    <lineage>
        <taxon>Bacteria</taxon>
        <taxon>Pseudomonadati</taxon>
        <taxon>Spirochaetota</taxon>
        <taxon>Spirochaetia</taxon>
        <taxon>Leptospirales</taxon>
        <taxon>Leptospiraceae</taxon>
        <taxon>Leptospira</taxon>
    </lineage>
</organism>
<keyword evidence="3" id="KW-1185">Reference proteome</keyword>
<gene>
    <name evidence="2" type="ORF">CH376_23290</name>
    <name evidence="1" type="ORF">CH380_10235</name>
</gene>
<evidence type="ECO:0000313" key="3">
    <source>
        <dbReference type="Proteomes" id="UP000232149"/>
    </source>
</evidence>
<dbReference type="RefSeq" id="WP_100785661.1">
    <property type="nucleotide sequence ID" value="NZ_NPDU01000123.1"/>
</dbReference>